<keyword evidence="4" id="KW-1185">Reference proteome</keyword>
<dbReference type="HOGENOM" id="CLU_927490_0_0_1"/>
<feature type="signal peptide" evidence="2">
    <location>
        <begin position="1"/>
        <end position="15"/>
    </location>
</feature>
<proteinExistence type="predicted"/>
<dbReference type="EMBL" id="AOGT01000330">
    <property type="protein sequence ID" value="EMG50232.1"/>
    <property type="molecule type" value="Genomic_DNA"/>
</dbReference>
<name>M3HRR5_CANMX</name>
<sequence>MKVSTLLAILPVVLAAETTSGTVDAEDAVPSNCNSHCGSVIQAQIKLCPNDNTGECICSLSDEDFWSYFAECDCTNPTSEDVASLKSMICSSIPANAGADDFDDESTASVESDSAESTTASTSVVSSSVGPINTSAPSGYTSEEDDCNIYCEKVDAIGLEFCPDEDMDCLCQISDSQYWNYTKECNCINNQNLTIEEIKARICRGAAIAAVYAGAGLKNSTTPPSTDTLIAEQTSTIAAYTSSNNTVSNNTGSNNTSSNHTSSNHTSSNDT</sequence>
<feature type="non-terminal residue" evidence="3">
    <location>
        <position position="271"/>
    </location>
</feature>
<accession>M3HRR5</accession>
<comment type="caution">
    <text evidence="3">The sequence shown here is derived from an EMBL/GenBank/DDBJ whole genome shotgun (WGS) entry which is preliminary data.</text>
</comment>
<feature type="compositionally biased region" description="Polar residues" evidence="1">
    <location>
        <begin position="130"/>
        <end position="141"/>
    </location>
</feature>
<protein>
    <recommendedName>
        <fullName evidence="5">Extracellular membrane protein CFEM domain-containing protein</fullName>
    </recommendedName>
</protein>
<feature type="region of interest" description="Disordered" evidence="1">
    <location>
        <begin position="101"/>
        <end position="143"/>
    </location>
</feature>
<feature type="region of interest" description="Disordered" evidence="1">
    <location>
        <begin position="243"/>
        <end position="271"/>
    </location>
</feature>
<gene>
    <name evidence="3" type="ORF">G210_4743</name>
</gene>
<dbReference type="OrthoDB" id="4025456at2759"/>
<dbReference type="AlphaFoldDB" id="M3HRR5"/>
<dbReference type="Proteomes" id="UP000011777">
    <property type="component" value="Unassembled WGS sequence"/>
</dbReference>
<feature type="compositionally biased region" description="Low complexity" evidence="1">
    <location>
        <begin position="107"/>
        <end position="129"/>
    </location>
</feature>
<keyword evidence="2" id="KW-0732">Signal</keyword>
<evidence type="ECO:0000256" key="2">
    <source>
        <dbReference type="SAM" id="SignalP"/>
    </source>
</evidence>
<organism evidence="3 4">
    <name type="scientific">Candida maltosa (strain Xu316)</name>
    <name type="common">Yeast</name>
    <dbReference type="NCBI Taxonomy" id="1245528"/>
    <lineage>
        <taxon>Eukaryota</taxon>
        <taxon>Fungi</taxon>
        <taxon>Dikarya</taxon>
        <taxon>Ascomycota</taxon>
        <taxon>Saccharomycotina</taxon>
        <taxon>Pichiomycetes</taxon>
        <taxon>Debaryomycetaceae</taxon>
        <taxon>Candida/Lodderomyces clade</taxon>
        <taxon>Candida</taxon>
    </lineage>
</organism>
<evidence type="ECO:0008006" key="5">
    <source>
        <dbReference type="Google" id="ProtNLM"/>
    </source>
</evidence>
<evidence type="ECO:0000256" key="1">
    <source>
        <dbReference type="SAM" id="MobiDB-lite"/>
    </source>
</evidence>
<evidence type="ECO:0000313" key="3">
    <source>
        <dbReference type="EMBL" id="EMG50232.1"/>
    </source>
</evidence>
<reference evidence="3 4" key="1">
    <citation type="submission" date="2013-02" db="EMBL/GenBank/DDBJ databases">
        <title>Genome sequence of Candida maltosa Xu316, a potential industrial strain for xylitol and ethanol production.</title>
        <authorList>
            <person name="Yu J."/>
            <person name="Wang Q."/>
            <person name="Geng X."/>
            <person name="Bao W."/>
            <person name="He P."/>
            <person name="Cai J."/>
        </authorList>
    </citation>
    <scope>NUCLEOTIDE SEQUENCE [LARGE SCALE GENOMIC DNA]</scope>
    <source>
        <strain evidence="4">Xu316</strain>
    </source>
</reference>
<feature type="chain" id="PRO_5012226651" description="Extracellular membrane protein CFEM domain-containing protein" evidence="2">
    <location>
        <begin position="16"/>
        <end position="271"/>
    </location>
</feature>
<evidence type="ECO:0000313" key="4">
    <source>
        <dbReference type="Proteomes" id="UP000011777"/>
    </source>
</evidence>